<dbReference type="InterPro" id="IPR036439">
    <property type="entry name" value="Dockerin_dom_sf"/>
</dbReference>
<dbReference type="RefSeq" id="WP_062039048.1">
    <property type="nucleotide sequence ID" value="NZ_DF968182.1"/>
</dbReference>
<evidence type="ECO:0000256" key="3">
    <source>
        <dbReference type="SAM" id="SignalP"/>
    </source>
</evidence>
<dbReference type="CDD" id="cd00041">
    <property type="entry name" value="CUB"/>
    <property type="match status" value="1"/>
</dbReference>
<dbReference type="InterPro" id="IPR000601">
    <property type="entry name" value="PKD_dom"/>
</dbReference>
<dbReference type="SUPFAM" id="SSF63446">
    <property type="entry name" value="Type I dockerin domain"/>
    <property type="match status" value="1"/>
</dbReference>
<dbReference type="SMART" id="SM00089">
    <property type="entry name" value="PKD"/>
    <property type="match status" value="3"/>
</dbReference>
<dbReference type="PROSITE" id="PS00018">
    <property type="entry name" value="EF_HAND_1"/>
    <property type="match status" value="1"/>
</dbReference>
<accession>A0A0S7C0T6</accession>
<dbReference type="SUPFAM" id="SSF49854">
    <property type="entry name" value="Spermadhesin, CUB domain"/>
    <property type="match status" value="1"/>
</dbReference>
<evidence type="ECO:0000259" key="4">
    <source>
        <dbReference type="PROSITE" id="PS01180"/>
    </source>
</evidence>
<dbReference type="InterPro" id="IPR018247">
    <property type="entry name" value="EF_Hand_1_Ca_BS"/>
</dbReference>
<dbReference type="PROSITE" id="PS01180">
    <property type="entry name" value="CUB"/>
    <property type="match status" value="1"/>
</dbReference>
<dbReference type="GO" id="GO:0000272">
    <property type="term" value="P:polysaccharide catabolic process"/>
    <property type="evidence" value="ECO:0007669"/>
    <property type="project" value="InterPro"/>
</dbReference>
<dbReference type="EMBL" id="DF968182">
    <property type="protein sequence ID" value="GAP42752.1"/>
    <property type="molecule type" value="Genomic_DNA"/>
</dbReference>
<feature type="compositionally biased region" description="Basic and acidic residues" evidence="2">
    <location>
        <begin position="62"/>
        <end position="72"/>
    </location>
</feature>
<feature type="domain" description="PKD" evidence="5">
    <location>
        <begin position="614"/>
        <end position="681"/>
    </location>
</feature>
<organism evidence="6">
    <name type="scientific">Lentimicrobium saccharophilum</name>
    <dbReference type="NCBI Taxonomy" id="1678841"/>
    <lineage>
        <taxon>Bacteria</taxon>
        <taxon>Pseudomonadati</taxon>
        <taxon>Bacteroidota</taxon>
        <taxon>Bacteroidia</taxon>
        <taxon>Bacteroidales</taxon>
        <taxon>Lentimicrobiaceae</taxon>
        <taxon>Lentimicrobium</taxon>
    </lineage>
</organism>
<feature type="signal peptide" evidence="3">
    <location>
        <begin position="1"/>
        <end position="22"/>
    </location>
</feature>
<feature type="domain" description="CUB" evidence="4">
    <location>
        <begin position="703"/>
        <end position="815"/>
    </location>
</feature>
<dbReference type="PROSITE" id="PS50093">
    <property type="entry name" value="PKD"/>
    <property type="match status" value="3"/>
</dbReference>
<feature type="domain" description="PKD" evidence="5">
    <location>
        <begin position="530"/>
        <end position="611"/>
    </location>
</feature>
<dbReference type="PATRIC" id="fig|1678841.3.peg.1012"/>
<evidence type="ECO:0000313" key="7">
    <source>
        <dbReference type="Proteomes" id="UP000053091"/>
    </source>
</evidence>
<dbReference type="Gene3D" id="2.60.40.10">
    <property type="entry name" value="Immunoglobulins"/>
    <property type="match status" value="3"/>
</dbReference>
<feature type="domain" description="PKD" evidence="5">
    <location>
        <begin position="821"/>
        <end position="906"/>
    </location>
</feature>
<dbReference type="SUPFAM" id="SSF49299">
    <property type="entry name" value="PKD domain"/>
    <property type="match status" value="3"/>
</dbReference>
<dbReference type="InterPro" id="IPR022409">
    <property type="entry name" value="PKD/Chitinase_dom"/>
</dbReference>
<dbReference type="Pfam" id="PF20009">
    <property type="entry name" value="GEVED"/>
    <property type="match status" value="1"/>
</dbReference>
<dbReference type="InterPro" id="IPR000859">
    <property type="entry name" value="CUB_dom"/>
</dbReference>
<dbReference type="Pfam" id="PF00431">
    <property type="entry name" value="CUB"/>
    <property type="match status" value="1"/>
</dbReference>
<dbReference type="InterPro" id="IPR045474">
    <property type="entry name" value="GEVED"/>
</dbReference>
<dbReference type="CDD" id="cd00146">
    <property type="entry name" value="PKD"/>
    <property type="match status" value="3"/>
</dbReference>
<dbReference type="SMART" id="SM00042">
    <property type="entry name" value="CUB"/>
    <property type="match status" value="1"/>
</dbReference>
<dbReference type="Pfam" id="PF00801">
    <property type="entry name" value="PKD"/>
    <property type="match status" value="1"/>
</dbReference>
<proteinExistence type="predicted"/>
<dbReference type="OrthoDB" id="951108at2"/>
<gene>
    <name evidence="6" type="ORF">TBC1_11891</name>
</gene>
<dbReference type="AlphaFoldDB" id="A0A0S7C0T6"/>
<dbReference type="STRING" id="1678841.TBC1_11891"/>
<feature type="chain" id="PRO_5006633466" evidence="3">
    <location>
        <begin position="23"/>
        <end position="1247"/>
    </location>
</feature>
<dbReference type="InterPro" id="IPR035914">
    <property type="entry name" value="Sperma_CUB_dom_sf"/>
</dbReference>
<dbReference type="InterPro" id="IPR035986">
    <property type="entry name" value="PKD_dom_sf"/>
</dbReference>
<feature type="region of interest" description="Disordered" evidence="2">
    <location>
        <begin position="60"/>
        <end position="90"/>
    </location>
</feature>
<name>A0A0S7C0T6_9BACT</name>
<evidence type="ECO:0000259" key="5">
    <source>
        <dbReference type="PROSITE" id="PS50093"/>
    </source>
</evidence>
<dbReference type="Gene3D" id="2.60.120.290">
    <property type="entry name" value="Spermadhesin, CUB domain"/>
    <property type="match status" value="1"/>
</dbReference>
<evidence type="ECO:0000313" key="6">
    <source>
        <dbReference type="EMBL" id="GAP42752.1"/>
    </source>
</evidence>
<keyword evidence="7" id="KW-1185">Reference proteome</keyword>
<dbReference type="InterPro" id="IPR013783">
    <property type="entry name" value="Ig-like_fold"/>
</dbReference>
<reference evidence="6" key="1">
    <citation type="journal article" date="2015" name="Genome Announc.">
        <title>Draft Genome Sequence of Bacteroidales Strain TBC1, a Novel Isolate from a Methanogenic Wastewater Treatment System.</title>
        <authorList>
            <person name="Tourlousse D.M."/>
            <person name="Matsuura N."/>
            <person name="Sun L."/>
            <person name="Toyonaga M."/>
            <person name="Kuroda K."/>
            <person name="Ohashi A."/>
            <person name="Cruz R."/>
            <person name="Yamaguchi T."/>
            <person name="Sekiguchi Y."/>
        </authorList>
    </citation>
    <scope>NUCLEOTIDE SEQUENCE [LARGE SCALE GENOMIC DNA]</scope>
    <source>
        <strain evidence="6">TBC1</strain>
    </source>
</reference>
<keyword evidence="3" id="KW-0732">Signal</keyword>
<dbReference type="Proteomes" id="UP000053091">
    <property type="component" value="Unassembled WGS sequence"/>
</dbReference>
<sequence>MKKLQSASLTIFLSIFSLTLTAQQESIINPTGSQKPTLITSSEQVVSVPSIAAQIANGTFRPAEDEKKEFNPKRWGSNNSVPGKGLPAGNDPLWEMQTKSPLRSGKAPILTFEAASASSTPTDPTGAVGPNHFVNSWNTAFRIWDKNGNPLTAAASLGTIFPGTLGDPIVVYDRYADRFMLTEFFSNGFDVAISQGPDPVNDGWYVYRFNTNTFPDYPKFSVWSDGYYITANKDQNTAGSSQVVFVLNRDQMIAGSASVQMLGFPLTGIVTSGFYSPLGFNCNGPSLPPPGNAPIVYMQDDAWSGVSTDHLKIWTINVNWSVPANSTISSPQIINTQAFDGLFDGGSFSNLPQPSGGDIDALQATIMYMAQYRRFPTYNSVVFNFVVDLNGADNYSGIRWYELRQSTDGAPWTIHQEGTYAQPGGHSAFCGNMCMDASGNIGLAYTIVSASQFPSLRFTGRYASDPPGQMTLAEEIIATGTQSDPSTRYGDYAQMTIDPTDDATFWTISEYFNGGRKNHVGVFQIAPPALTADFSASPTTLCNSASVTFTDQSLSSPTSWNWIFPGGIPSVFSGQTPPPVAYPASGDYDVTLTVSDGTNTSIETKTAYIHVRDLIPDFTANSTNLIVGNSVIFTDNSECNPTGWEWLFPGGNPSSWSGQVPPPVTYNSTGTYDITLTITKSGLTETITKTGYINVIPPVYYMTNGNITACSGDFYDSGGPGENYQNNEDFTLTFLPSTQGAMITVSFSSFNLESGYDYLSIYNGSSSAAPLLGTFSGTSLPGSFTASNPDGALTFNFSSDNTVVRAGWAATIGCFSLTDPPVAEFSASTTTTLVNTGITLNDLSENIPTSWLWSISPDTFTFINGTNANSQNPEVEFDATGAYTVSLTASNDYGSDTETKTNYINVILYEYCIPTYTSGSGAGDYISLVQLGDINNASGASASPYYTYYSNLTTDLNPGSDYTITLSPGTYSNGNNISVWIDYNQNGVFDTAEKLGNINIPPTPATGSINFTVPENAAPGTTRMRVREVWNNSNFDPCSAYGYGETEDYNVYILSTEKILNFTVYLEGLYAGNGTMNQAFNTTGPQFSAGIADQVSLELHNATDYNILEYVIQEINLGTNGSASVTFPAQYAGSYYLTVRHRNSLETTSAIPVSLSGPVTDYAFNQPSAIFGNNLKQMPDGQHAIFGGDVNQDGLINQVDIDDVNTNASMFISGYVVSDVNGDGLVDIQDFQIIDNNQFNFTGSALP</sequence>
<evidence type="ECO:0000256" key="2">
    <source>
        <dbReference type="SAM" id="MobiDB-lite"/>
    </source>
</evidence>
<keyword evidence="1" id="KW-1015">Disulfide bond</keyword>
<dbReference type="Pfam" id="PF18911">
    <property type="entry name" value="PKD_4"/>
    <property type="match status" value="1"/>
</dbReference>
<evidence type="ECO:0000256" key="1">
    <source>
        <dbReference type="ARBA" id="ARBA00023157"/>
    </source>
</evidence>
<protein>
    <submittedName>
        <fullName evidence="6">Protein containing PKD domain/CUB domain</fullName>
    </submittedName>
</protein>